<evidence type="ECO:0000256" key="1">
    <source>
        <dbReference type="SAM" id="MobiDB-lite"/>
    </source>
</evidence>
<evidence type="ECO:0000313" key="3">
    <source>
        <dbReference type="EMBL" id="GMF11498.1"/>
    </source>
</evidence>
<evidence type="ECO:0000256" key="2">
    <source>
        <dbReference type="SAM" id="SignalP"/>
    </source>
</evidence>
<dbReference type="EMBL" id="BSXW01000077">
    <property type="protein sequence ID" value="GMF11498.1"/>
    <property type="molecule type" value="Genomic_DNA"/>
</dbReference>
<keyword evidence="2" id="KW-0732">Signal</keyword>
<name>A0A9W6TFA5_9STRA</name>
<feature type="region of interest" description="Disordered" evidence="1">
    <location>
        <begin position="50"/>
        <end position="70"/>
    </location>
</feature>
<comment type="caution">
    <text evidence="3">The sequence shown here is derived from an EMBL/GenBank/DDBJ whole genome shotgun (WGS) entry which is preliminary data.</text>
</comment>
<dbReference type="AlphaFoldDB" id="A0A9W6TFA5"/>
<proteinExistence type="predicted"/>
<feature type="chain" id="PRO_5040925886" evidence="2">
    <location>
        <begin position="23"/>
        <end position="70"/>
    </location>
</feature>
<reference evidence="3" key="1">
    <citation type="submission" date="2023-04" db="EMBL/GenBank/DDBJ databases">
        <title>Phytophthora lilii NBRC 32176.</title>
        <authorList>
            <person name="Ichikawa N."/>
            <person name="Sato H."/>
            <person name="Tonouchi N."/>
        </authorList>
    </citation>
    <scope>NUCLEOTIDE SEQUENCE</scope>
    <source>
        <strain evidence="3">NBRC 32176</strain>
    </source>
</reference>
<sequence>MHFVHVTAISTLLALALSDAMACGGETKSKVQVAEGGHVVAAVVPEPVEFKPRSLRHHKKSDDDDDDDDD</sequence>
<accession>A0A9W6TFA5</accession>
<feature type="signal peptide" evidence="2">
    <location>
        <begin position="1"/>
        <end position="22"/>
    </location>
</feature>
<protein>
    <submittedName>
        <fullName evidence="3">Unnamed protein product</fullName>
    </submittedName>
</protein>
<organism evidence="3 4">
    <name type="scientific">Phytophthora lilii</name>
    <dbReference type="NCBI Taxonomy" id="2077276"/>
    <lineage>
        <taxon>Eukaryota</taxon>
        <taxon>Sar</taxon>
        <taxon>Stramenopiles</taxon>
        <taxon>Oomycota</taxon>
        <taxon>Peronosporomycetes</taxon>
        <taxon>Peronosporales</taxon>
        <taxon>Peronosporaceae</taxon>
        <taxon>Phytophthora</taxon>
    </lineage>
</organism>
<evidence type="ECO:0000313" key="4">
    <source>
        <dbReference type="Proteomes" id="UP001165083"/>
    </source>
</evidence>
<dbReference type="Proteomes" id="UP001165083">
    <property type="component" value="Unassembled WGS sequence"/>
</dbReference>
<gene>
    <name evidence="3" type="ORF">Plil01_000219600</name>
</gene>
<keyword evidence="4" id="KW-1185">Reference proteome</keyword>